<evidence type="ECO:0000259" key="9">
    <source>
        <dbReference type="Pfam" id="PF00324"/>
    </source>
</evidence>
<keyword evidence="5 8" id="KW-1133">Transmembrane helix</keyword>
<dbReference type="InterPro" id="IPR050524">
    <property type="entry name" value="APC_YAT"/>
</dbReference>
<evidence type="ECO:0000313" key="10">
    <source>
        <dbReference type="EMBL" id="KXJ96089.1"/>
    </source>
</evidence>
<organism evidence="10 11">
    <name type="scientific">Microdochium bolleyi</name>
    <dbReference type="NCBI Taxonomy" id="196109"/>
    <lineage>
        <taxon>Eukaryota</taxon>
        <taxon>Fungi</taxon>
        <taxon>Dikarya</taxon>
        <taxon>Ascomycota</taxon>
        <taxon>Pezizomycotina</taxon>
        <taxon>Sordariomycetes</taxon>
        <taxon>Xylariomycetidae</taxon>
        <taxon>Xylariales</taxon>
        <taxon>Microdochiaceae</taxon>
        <taxon>Microdochium</taxon>
    </lineage>
</organism>
<keyword evidence="2" id="KW-0813">Transport</keyword>
<evidence type="ECO:0000256" key="2">
    <source>
        <dbReference type="ARBA" id="ARBA00022448"/>
    </source>
</evidence>
<dbReference type="GO" id="GO:0015171">
    <property type="term" value="F:amino acid transmembrane transporter activity"/>
    <property type="evidence" value="ECO:0007669"/>
    <property type="project" value="TreeGrafter"/>
</dbReference>
<dbReference type="InterPro" id="IPR004841">
    <property type="entry name" value="AA-permease/SLC12A_dom"/>
</dbReference>
<dbReference type="InParanoid" id="A0A136JG16"/>
<feature type="transmembrane region" description="Helical" evidence="8">
    <location>
        <begin position="307"/>
        <end position="328"/>
    </location>
</feature>
<dbReference type="PANTHER" id="PTHR43341">
    <property type="entry name" value="AMINO ACID PERMEASE"/>
    <property type="match status" value="1"/>
</dbReference>
<dbReference type="PROSITE" id="PS00218">
    <property type="entry name" value="AMINO_ACID_PERMEASE_1"/>
    <property type="match status" value="1"/>
</dbReference>
<keyword evidence="4" id="KW-0029">Amino-acid transport</keyword>
<feature type="transmembrane region" description="Helical" evidence="8">
    <location>
        <begin position="280"/>
        <end position="300"/>
    </location>
</feature>
<feature type="transmembrane region" description="Helical" evidence="8">
    <location>
        <begin position="160"/>
        <end position="182"/>
    </location>
</feature>
<name>A0A136JG16_9PEZI</name>
<feature type="transmembrane region" description="Helical" evidence="8">
    <location>
        <begin position="79"/>
        <end position="96"/>
    </location>
</feature>
<evidence type="ECO:0000256" key="7">
    <source>
        <dbReference type="SAM" id="MobiDB-lite"/>
    </source>
</evidence>
<accession>A0A136JG16</accession>
<feature type="transmembrane region" description="Helical" evidence="8">
    <location>
        <begin position="485"/>
        <end position="505"/>
    </location>
</feature>
<reference evidence="11" key="1">
    <citation type="submission" date="2016-02" db="EMBL/GenBank/DDBJ databases">
        <title>Draft genome sequence of Microdochium bolleyi, a fungal endophyte of beachgrass.</title>
        <authorList>
            <consortium name="DOE Joint Genome Institute"/>
            <person name="David A.S."/>
            <person name="May G."/>
            <person name="Haridas S."/>
            <person name="Lim J."/>
            <person name="Wang M."/>
            <person name="Labutti K."/>
            <person name="Lipzen A."/>
            <person name="Barry K."/>
            <person name="Grigoriev I.V."/>
        </authorList>
    </citation>
    <scope>NUCLEOTIDE SEQUENCE [LARGE SCALE GENOMIC DNA]</scope>
    <source>
        <strain evidence="11">J235TASD1</strain>
    </source>
</reference>
<feature type="transmembrane region" description="Helical" evidence="8">
    <location>
        <begin position="379"/>
        <end position="399"/>
    </location>
</feature>
<keyword evidence="11" id="KW-1185">Reference proteome</keyword>
<evidence type="ECO:0000256" key="6">
    <source>
        <dbReference type="ARBA" id="ARBA00023136"/>
    </source>
</evidence>
<keyword evidence="6 8" id="KW-0472">Membrane</keyword>
<dbReference type="PANTHER" id="PTHR43341:SF4">
    <property type="entry name" value="ARGININE PERMEASE CAN1-RELATED"/>
    <property type="match status" value="1"/>
</dbReference>
<feature type="region of interest" description="Disordered" evidence="7">
    <location>
        <begin position="1"/>
        <end position="32"/>
    </location>
</feature>
<feature type="transmembrane region" description="Helical" evidence="8">
    <location>
        <begin position="405"/>
        <end position="427"/>
    </location>
</feature>
<sequence length="528" mass="57179">MGASSFSAADKQKTDMSAPGQMGGLNASASTSREDLEAGNSELKRGMNSFHLQFIAIGGTIGTGLFIGSGTALANAGPVSVLIAFIFMGAIVYSVMAALGEMATYLPVAGSFTAYASRFLDNSLGFSMGWIYWFTWSITFALELVAAGLIIQYWNDSLSVGIFIAIFFVVFTALNFMPIRWFGEFEMWFSSIKVITILGFIIFAICINAGAGQQGYLGFSAWTQPGPFAEYMVEGSVGKFVGFWSVLVTAGFSFQGAELVGVGAGEVENPEKNMPSAVRWTFWGIFSLFVATIFFIGLLIPYDTPELLVGGTNAAASPLVIAANLAGVKVLPDIINAVLLTAVLSAANSNVYSGSRILVALAKDKHAPQALTWTNKHGVPYVAVASTSVVGLLAFLNLSAGGEKVFNWLLSITAIAGFISWCCILICHLRFQKILAHHGISRTTDLVFRARFQPYLTWFGLFFCVLIILTNGFTVFMAWDVTDFFAAYISLILFVVLFVGHKLLVDRKWSLVKIEDVDLSRDRSSEKQ</sequence>
<evidence type="ECO:0000256" key="8">
    <source>
        <dbReference type="SAM" id="Phobius"/>
    </source>
</evidence>
<evidence type="ECO:0000256" key="3">
    <source>
        <dbReference type="ARBA" id="ARBA00022692"/>
    </source>
</evidence>
<protein>
    <submittedName>
        <fullName evidence="10">Arginine permease</fullName>
    </submittedName>
</protein>
<dbReference type="EMBL" id="KQ964246">
    <property type="protein sequence ID" value="KXJ96089.1"/>
    <property type="molecule type" value="Genomic_DNA"/>
</dbReference>
<dbReference type="Pfam" id="PF00324">
    <property type="entry name" value="AA_permease"/>
    <property type="match status" value="1"/>
</dbReference>
<dbReference type="Proteomes" id="UP000070501">
    <property type="component" value="Unassembled WGS sequence"/>
</dbReference>
<feature type="transmembrane region" description="Helical" evidence="8">
    <location>
        <begin position="334"/>
        <end position="359"/>
    </location>
</feature>
<dbReference type="FunCoup" id="A0A136JG16">
    <property type="interactions" value="153"/>
</dbReference>
<feature type="transmembrane region" description="Helical" evidence="8">
    <location>
        <begin position="194"/>
        <end position="211"/>
    </location>
</feature>
<evidence type="ECO:0000313" key="11">
    <source>
        <dbReference type="Proteomes" id="UP000070501"/>
    </source>
</evidence>
<evidence type="ECO:0000256" key="4">
    <source>
        <dbReference type="ARBA" id="ARBA00022970"/>
    </source>
</evidence>
<dbReference type="InterPro" id="IPR004840">
    <property type="entry name" value="Amino_acid_permease_CS"/>
</dbReference>
<dbReference type="Gene3D" id="1.20.1740.10">
    <property type="entry name" value="Amino acid/polyamine transporter I"/>
    <property type="match status" value="1"/>
</dbReference>
<dbReference type="OrthoDB" id="3900342at2759"/>
<dbReference type="AlphaFoldDB" id="A0A136JG16"/>
<gene>
    <name evidence="10" type="ORF">Micbo1qcDRAFT_158277</name>
</gene>
<dbReference type="PIRSF" id="PIRSF006060">
    <property type="entry name" value="AA_transporter"/>
    <property type="match status" value="1"/>
</dbReference>
<comment type="subcellular location">
    <subcellularLocation>
        <location evidence="1">Membrane</location>
        <topology evidence="1">Multi-pass membrane protein</topology>
    </subcellularLocation>
</comment>
<feature type="transmembrane region" description="Helical" evidence="8">
    <location>
        <begin position="132"/>
        <end position="154"/>
    </location>
</feature>
<proteinExistence type="predicted"/>
<evidence type="ECO:0000256" key="5">
    <source>
        <dbReference type="ARBA" id="ARBA00022989"/>
    </source>
</evidence>
<evidence type="ECO:0000256" key="1">
    <source>
        <dbReference type="ARBA" id="ARBA00004141"/>
    </source>
</evidence>
<dbReference type="GO" id="GO:0016020">
    <property type="term" value="C:membrane"/>
    <property type="evidence" value="ECO:0007669"/>
    <property type="project" value="UniProtKB-SubCell"/>
</dbReference>
<dbReference type="STRING" id="196109.A0A136JG16"/>
<dbReference type="FunFam" id="1.20.1740.10:FF:000006">
    <property type="entry name" value="General amino acid permease"/>
    <property type="match status" value="1"/>
</dbReference>
<feature type="domain" description="Amino acid permease/ SLC12A" evidence="9">
    <location>
        <begin position="51"/>
        <end position="509"/>
    </location>
</feature>
<feature type="transmembrane region" description="Helical" evidence="8">
    <location>
        <begin position="50"/>
        <end position="67"/>
    </location>
</feature>
<feature type="transmembrane region" description="Helical" evidence="8">
    <location>
        <begin position="455"/>
        <end position="479"/>
    </location>
</feature>
<keyword evidence="3 8" id="KW-0812">Transmembrane</keyword>